<dbReference type="Proteomes" id="UP000192923">
    <property type="component" value="Unassembled WGS sequence"/>
</dbReference>
<dbReference type="OrthoDB" id="4226606at2"/>
<proteinExistence type="predicted"/>
<dbReference type="RefSeq" id="WP_085214947.1">
    <property type="nucleotide sequence ID" value="NZ_FXAM01000001.1"/>
</dbReference>
<sequence length="154" mass="17148">MKIDWNPGDSLSVLAALREARLAARVANTMAKKYQGEILDFVEQGKAFTDRGKHRKYLRWRTLDGPSALVYTKAKHLYWMEEGTLPHAIAPRAGGKRRARKVLRFRAGGGHVFHRAVAHPGTRKIPFFFADSAARGDRMRAAGRGVLAAKLGLL</sequence>
<dbReference type="EMBL" id="FXAM01000001">
    <property type="protein sequence ID" value="SMF96134.1"/>
    <property type="molecule type" value="Genomic_DNA"/>
</dbReference>
<accession>A0A1Y6D724</accession>
<organism evidence="1 2">
    <name type="scientific">Methylomagnum ishizawai</name>
    <dbReference type="NCBI Taxonomy" id="1760988"/>
    <lineage>
        <taxon>Bacteria</taxon>
        <taxon>Pseudomonadati</taxon>
        <taxon>Pseudomonadota</taxon>
        <taxon>Gammaproteobacteria</taxon>
        <taxon>Methylococcales</taxon>
        <taxon>Methylococcaceae</taxon>
        <taxon>Methylomagnum</taxon>
    </lineage>
</organism>
<dbReference type="AlphaFoldDB" id="A0A1Y6D724"/>
<gene>
    <name evidence="1" type="ORF">SAMN02949497_3518</name>
</gene>
<evidence type="ECO:0000313" key="1">
    <source>
        <dbReference type="EMBL" id="SMF96134.1"/>
    </source>
</evidence>
<protein>
    <recommendedName>
        <fullName evidence="3">Phage protein, HK97 gp10 family</fullName>
    </recommendedName>
</protein>
<reference evidence="1 2" key="1">
    <citation type="submission" date="2016-12" db="EMBL/GenBank/DDBJ databases">
        <authorList>
            <person name="Song W.-J."/>
            <person name="Kurnit D.M."/>
        </authorList>
    </citation>
    <scope>NUCLEOTIDE SEQUENCE [LARGE SCALE GENOMIC DNA]</scope>
    <source>
        <strain evidence="1 2">175</strain>
    </source>
</reference>
<evidence type="ECO:0008006" key="3">
    <source>
        <dbReference type="Google" id="ProtNLM"/>
    </source>
</evidence>
<keyword evidence="2" id="KW-1185">Reference proteome</keyword>
<evidence type="ECO:0000313" key="2">
    <source>
        <dbReference type="Proteomes" id="UP000192923"/>
    </source>
</evidence>
<name>A0A1Y6D724_9GAMM</name>
<dbReference type="STRING" id="1760988.SAMN02949497_3518"/>